<dbReference type="PANTHER" id="PTHR34605">
    <property type="entry name" value="PHAGE_INTEGRASE DOMAIN-CONTAINING PROTEIN"/>
    <property type="match status" value="1"/>
</dbReference>
<dbReference type="InterPro" id="IPR052925">
    <property type="entry name" value="Phage_Integrase-like_Recomb"/>
</dbReference>
<dbReference type="InterPro" id="IPR013762">
    <property type="entry name" value="Integrase-like_cat_sf"/>
</dbReference>
<evidence type="ECO:0000313" key="7">
    <source>
        <dbReference type="EMBL" id="TCU83273.1"/>
    </source>
</evidence>
<evidence type="ECO:0000256" key="1">
    <source>
        <dbReference type="ARBA" id="ARBA00022908"/>
    </source>
</evidence>
<dbReference type="GO" id="GO:0015074">
    <property type="term" value="P:DNA integration"/>
    <property type="evidence" value="ECO:0007669"/>
    <property type="project" value="UniProtKB-KW"/>
</dbReference>
<dbReference type="InterPro" id="IPR010998">
    <property type="entry name" value="Integrase_recombinase_N"/>
</dbReference>
<evidence type="ECO:0000313" key="8">
    <source>
        <dbReference type="Proteomes" id="UP000295110"/>
    </source>
</evidence>
<dbReference type="Gene3D" id="1.10.443.10">
    <property type="entry name" value="Intergrase catalytic core"/>
    <property type="match status" value="1"/>
</dbReference>
<comment type="caution">
    <text evidence="7">The sequence shown here is derived from an EMBL/GenBank/DDBJ whole genome shotgun (WGS) entry which is preliminary data.</text>
</comment>
<dbReference type="InterPro" id="IPR044068">
    <property type="entry name" value="CB"/>
</dbReference>
<dbReference type="EMBL" id="SMBU01000059">
    <property type="protein sequence ID" value="TCU83273.1"/>
    <property type="molecule type" value="Genomic_DNA"/>
</dbReference>
<keyword evidence="1" id="KW-0229">DNA integration</keyword>
<dbReference type="SUPFAM" id="SSF47823">
    <property type="entry name" value="lambda integrase-like, N-terminal domain"/>
    <property type="match status" value="1"/>
</dbReference>
<evidence type="ECO:0000256" key="4">
    <source>
        <dbReference type="PROSITE-ProRule" id="PRU01248"/>
    </source>
</evidence>
<protein>
    <submittedName>
        <fullName evidence="7">Site-specific recombinase XerD</fullName>
    </submittedName>
</protein>
<evidence type="ECO:0000256" key="3">
    <source>
        <dbReference type="ARBA" id="ARBA00023172"/>
    </source>
</evidence>
<feature type="domain" description="Tyr recombinase" evidence="5">
    <location>
        <begin position="124"/>
        <end position="332"/>
    </location>
</feature>
<evidence type="ECO:0000259" key="6">
    <source>
        <dbReference type="PROSITE" id="PS51900"/>
    </source>
</evidence>
<dbReference type="InterPro" id="IPR011010">
    <property type="entry name" value="DNA_brk_join_enz"/>
</dbReference>
<keyword evidence="3" id="KW-0233">DNA recombination</keyword>
<evidence type="ECO:0000256" key="2">
    <source>
        <dbReference type="ARBA" id="ARBA00023125"/>
    </source>
</evidence>
<dbReference type="AlphaFoldDB" id="A0A4V2VNE3"/>
<dbReference type="Gene3D" id="1.10.150.130">
    <property type="match status" value="1"/>
</dbReference>
<sequence>MQVLWRSPKLFPCEHLAVHLLKSTGPDAIEDYVLAADRENTVRSYANALKHFETTWKGLLPATSDSVARYLAEHATTLSISTLRQRLAALSRWHADHGFPDPTRSALVQRVFKGVRVKHAMPQKRAKPLELKILEQVSDWLLASQATAGELGRKTEVLRRARDRSLLLLGFWRAFRADELTSMRIEEVQARRGVRWTWRPRRTKTVAEGEDREFTCPALSRLCPVDAYVDWIQASGLKSGPAFPAIDMWGNVSDSAMQPQAVIPLLRRILQDAGVDAASAYSSHSMRRGFANWATSSGWDVKELMEHVGWRDVGTAMRYIDASQDKFKAKFEQGLAKSAPAAAVTTAPAPTEPAPSEQVAVVHLGMLLTKPGGSRNGTERVQQQIEAVHLKKYGVRQIDRDGRRFVLRVPFRDRGALDNTMLELLDELFRTASSCNCLLEASLHEPATDTTWD</sequence>
<evidence type="ECO:0000259" key="5">
    <source>
        <dbReference type="PROSITE" id="PS51898"/>
    </source>
</evidence>
<dbReference type="PANTHER" id="PTHR34605:SF4">
    <property type="entry name" value="DNA ADENINE METHYLTRANSFERASE"/>
    <property type="match status" value="1"/>
</dbReference>
<gene>
    <name evidence="7" type="ORF">EV671_10592</name>
</gene>
<keyword evidence="8" id="KW-1185">Reference proteome</keyword>
<reference evidence="7 8" key="1">
    <citation type="submission" date="2019-03" db="EMBL/GenBank/DDBJ databases">
        <title>Genomic Encyclopedia of Type Strains, Phase IV (KMG-IV): sequencing the most valuable type-strain genomes for metagenomic binning, comparative biology and taxonomic classification.</title>
        <authorList>
            <person name="Goeker M."/>
        </authorList>
    </citation>
    <scope>NUCLEOTIDE SEQUENCE [LARGE SCALE GENOMIC DNA]</scope>
    <source>
        <strain evidence="7 8">DSM 654</strain>
    </source>
</reference>
<keyword evidence="2 4" id="KW-0238">DNA-binding</keyword>
<proteinExistence type="predicted"/>
<dbReference type="SUPFAM" id="SSF56349">
    <property type="entry name" value="DNA breaking-rejoining enzymes"/>
    <property type="match status" value="1"/>
</dbReference>
<dbReference type="Pfam" id="PF00589">
    <property type="entry name" value="Phage_integrase"/>
    <property type="match status" value="1"/>
</dbReference>
<name>A0A4V2VNE3_ROSSA</name>
<dbReference type="Proteomes" id="UP000295110">
    <property type="component" value="Unassembled WGS sequence"/>
</dbReference>
<dbReference type="InterPro" id="IPR002104">
    <property type="entry name" value="Integrase_catalytic"/>
</dbReference>
<organism evidence="7 8">
    <name type="scientific">Roseateles saccharophilus</name>
    <name type="common">Pseudomonas saccharophila</name>
    <dbReference type="NCBI Taxonomy" id="304"/>
    <lineage>
        <taxon>Bacteria</taxon>
        <taxon>Pseudomonadati</taxon>
        <taxon>Pseudomonadota</taxon>
        <taxon>Betaproteobacteria</taxon>
        <taxon>Burkholderiales</taxon>
        <taxon>Sphaerotilaceae</taxon>
        <taxon>Roseateles</taxon>
    </lineage>
</organism>
<feature type="domain" description="Core-binding (CB)" evidence="6">
    <location>
        <begin position="23"/>
        <end position="98"/>
    </location>
</feature>
<accession>A0A4V2VNE3</accession>
<dbReference type="PROSITE" id="PS51900">
    <property type="entry name" value="CB"/>
    <property type="match status" value="1"/>
</dbReference>
<dbReference type="GO" id="GO:0003677">
    <property type="term" value="F:DNA binding"/>
    <property type="evidence" value="ECO:0007669"/>
    <property type="project" value="UniProtKB-UniRule"/>
</dbReference>
<dbReference type="PROSITE" id="PS51898">
    <property type="entry name" value="TYR_RECOMBINASE"/>
    <property type="match status" value="1"/>
</dbReference>
<dbReference type="GO" id="GO:0006310">
    <property type="term" value="P:DNA recombination"/>
    <property type="evidence" value="ECO:0007669"/>
    <property type="project" value="UniProtKB-KW"/>
</dbReference>